<gene>
    <name evidence="8" type="ORF">ICI42_18190</name>
</gene>
<comment type="subunit">
    <text evidence="6">Tightly associated with the cellulose synthase catalytic subunit.</text>
</comment>
<protein>
    <recommendedName>
        <fullName evidence="6">Cyclic di-GMP-binding protein</fullName>
    </recommendedName>
    <alternativeName>
        <fullName evidence="6">Cellulose synthase regulatory subunit</fullName>
    </alternativeName>
</protein>
<comment type="caution">
    <text evidence="8">The sequence shown here is derived from an EMBL/GenBank/DDBJ whole genome shotgun (WGS) entry which is preliminary data.</text>
</comment>
<evidence type="ECO:0000256" key="5">
    <source>
        <dbReference type="ARBA" id="ARBA00023136"/>
    </source>
</evidence>
<dbReference type="GO" id="GO:0030244">
    <property type="term" value="P:cellulose biosynthetic process"/>
    <property type="evidence" value="ECO:0007669"/>
    <property type="project" value="UniProtKB-KW"/>
</dbReference>
<organism evidence="8 9">
    <name type="scientific">Oryzicola mucosus</name>
    <dbReference type="NCBI Taxonomy" id="2767425"/>
    <lineage>
        <taxon>Bacteria</taxon>
        <taxon>Pseudomonadati</taxon>
        <taxon>Pseudomonadota</taxon>
        <taxon>Alphaproteobacteria</taxon>
        <taxon>Hyphomicrobiales</taxon>
        <taxon>Phyllobacteriaceae</taxon>
        <taxon>Oryzicola</taxon>
    </lineage>
</organism>
<comment type="function">
    <text evidence="6">Binds the cellulose synthase activator, bis-(3'-5') cyclic diguanylic acid (c-di-GMP).</text>
</comment>
<dbReference type="PANTHER" id="PTHR39083:SF1">
    <property type="entry name" value="CYCLIC DI-GMP-BINDING PROTEIN"/>
    <property type="match status" value="1"/>
</dbReference>
<dbReference type="GO" id="GO:0005886">
    <property type="term" value="C:plasma membrane"/>
    <property type="evidence" value="ECO:0007669"/>
    <property type="project" value="UniProtKB-SubCell"/>
</dbReference>
<dbReference type="Pfam" id="PF03170">
    <property type="entry name" value="BcsB"/>
    <property type="match status" value="1"/>
</dbReference>
<dbReference type="AlphaFoldDB" id="A0A8J6PNA5"/>
<evidence type="ECO:0000313" key="8">
    <source>
        <dbReference type="EMBL" id="MBD0416586.1"/>
    </source>
</evidence>
<dbReference type="InterPro" id="IPR018513">
    <property type="entry name" value="Cell_synthase_bac"/>
</dbReference>
<keyword evidence="6" id="KW-0997">Cell inner membrane</keyword>
<keyword evidence="6" id="KW-0135">Cellulose biosynthesis</keyword>
<evidence type="ECO:0000256" key="7">
    <source>
        <dbReference type="SAM" id="MobiDB-lite"/>
    </source>
</evidence>
<comment type="pathway">
    <text evidence="6">Glycan metabolism; bacterial cellulose biosynthesis.</text>
</comment>
<feature type="transmembrane region" description="Helical" evidence="6">
    <location>
        <begin position="759"/>
        <end position="781"/>
    </location>
</feature>
<proteinExistence type="inferred from homology"/>
<feature type="region of interest" description="Disordered" evidence="7">
    <location>
        <begin position="23"/>
        <end position="70"/>
    </location>
</feature>
<evidence type="ECO:0000256" key="2">
    <source>
        <dbReference type="ARBA" id="ARBA00022475"/>
    </source>
</evidence>
<evidence type="ECO:0000256" key="4">
    <source>
        <dbReference type="ARBA" id="ARBA00022989"/>
    </source>
</evidence>
<evidence type="ECO:0000256" key="6">
    <source>
        <dbReference type="RuleBase" id="RU365021"/>
    </source>
</evidence>
<evidence type="ECO:0000313" key="9">
    <source>
        <dbReference type="Proteomes" id="UP000643405"/>
    </source>
</evidence>
<dbReference type="EMBL" id="JACVVX010000006">
    <property type="protein sequence ID" value="MBD0416586.1"/>
    <property type="molecule type" value="Genomic_DNA"/>
</dbReference>
<keyword evidence="2 6" id="KW-1003">Cell membrane</keyword>
<reference evidence="8" key="1">
    <citation type="submission" date="2020-09" db="EMBL/GenBank/DDBJ databases">
        <title>Genome seq and assembly of Tianweitania sp.</title>
        <authorList>
            <person name="Chhetri G."/>
        </authorList>
    </citation>
    <scope>NUCLEOTIDE SEQUENCE</scope>
    <source>
        <strain evidence="8">Rool2</strain>
    </source>
</reference>
<evidence type="ECO:0000256" key="3">
    <source>
        <dbReference type="ARBA" id="ARBA00022692"/>
    </source>
</evidence>
<keyword evidence="9" id="KW-1185">Reference proteome</keyword>
<evidence type="ECO:0000256" key="1">
    <source>
        <dbReference type="ARBA" id="ARBA00004162"/>
    </source>
</evidence>
<dbReference type="Gene3D" id="2.60.120.260">
    <property type="entry name" value="Galactose-binding domain-like"/>
    <property type="match status" value="2"/>
</dbReference>
<keyword evidence="6" id="KW-0732">Signal</keyword>
<feature type="signal peptide" evidence="6">
    <location>
        <begin position="1"/>
        <end position="22"/>
    </location>
</feature>
<name>A0A8J6PNA5_9HYPH</name>
<feature type="chain" id="PRO_5035340784" description="Cyclic di-GMP-binding protein" evidence="6">
    <location>
        <begin position="23"/>
        <end position="788"/>
    </location>
</feature>
<dbReference type="Proteomes" id="UP000643405">
    <property type="component" value="Unassembled WGS sequence"/>
</dbReference>
<feature type="compositionally biased region" description="Low complexity" evidence="7">
    <location>
        <begin position="56"/>
        <end position="70"/>
    </location>
</feature>
<dbReference type="GO" id="GO:0006011">
    <property type="term" value="P:UDP-alpha-D-glucose metabolic process"/>
    <property type="evidence" value="ECO:0007669"/>
    <property type="project" value="InterPro"/>
</dbReference>
<keyword evidence="3 6" id="KW-0812">Transmembrane</keyword>
<dbReference type="PANTHER" id="PTHR39083">
    <property type="entry name" value="CYCLIC DI-GMP-BINDING PROTEIN"/>
    <property type="match status" value="1"/>
</dbReference>
<sequence>MKRLAFPLSLTLATLAATTGLAQQSPFDMTPEKPAQESVPAPASPPQTAPSVDDPAQQTTPPQTGAAGAARPAVNAARRYLLSQPDIVLSGENALRSWAMYLTPEQAASPAKLNFGYQNAIVIAPEASRLKLSINGVIIVDTPVESTESVSRAVFDIPAGLLRPGYNDVRIEASQRHRTDCTIQSTYELWSEINPEATYIDFSEPEAGRWQRVDDLRAIGTTPTSETRFNFVVPGADQAISTTPVMRLASGLGLMAEMPNQSFSISRKEAPPAGPGLATVVIGTAGELEPLLGELPPGAEISPTSLVVDDSRFGPSTLVVTGPNWPAVENAVEALITPLKRPTSQRATMSTHTWRMPDPPMVFQYSRLKFSDLGVNTQEFSGRRFRTNFAVSVPSDFFANAYGQATVLLDAAYTPDVMPGSHIDIYVNGNIAATVPITTGGGEFLSHLPIPVTMRHFQPGYNIIELEAVLLTENDNVCAPGATGSTERRFVLFDTSELVMPNFARIAQRPNLSALSGTGSPYGLDEAHIPVIVDRTQPEALSSAATLLARLSIAAGRPISMDASVAPSAIGAQNAISVSTISQVPAGMLRQVGMPESMKTSWTENTGAEAAGANTETTLDEWQTRLRGSSWRGQISSFEEWLQRTFNVSLDTFRIFQGAEPEFVPNPGENFLLAQQQNPTGTGVWTVITAPTARMLEEGMRAMASQPNWREVAGRVTTYNNMSTVIRVTQPQDVALFETQPFSMRNYRRIMANWLSANAVAYSMALVVMSVLLGTATLILLNTLGRKD</sequence>
<dbReference type="RefSeq" id="WP_188166026.1">
    <property type="nucleotide sequence ID" value="NZ_JACVVX010000006.1"/>
</dbReference>
<keyword evidence="5 6" id="KW-0472">Membrane</keyword>
<dbReference type="UniPathway" id="UPA00694"/>
<comment type="similarity">
    <text evidence="6">Belongs to the AcsB/BcsB family.</text>
</comment>
<keyword evidence="4 6" id="KW-1133">Transmembrane helix</keyword>
<accession>A0A8J6PNA5</accession>
<comment type="subcellular location">
    <subcellularLocation>
        <location evidence="6">Cell inner membrane</location>
    </subcellularLocation>
    <subcellularLocation>
        <location evidence="1">Cell membrane</location>
        <topology evidence="1">Single-pass membrane protein</topology>
    </subcellularLocation>
</comment>
<keyword evidence="6" id="KW-0973">c-di-GMP</keyword>